<gene>
    <name evidence="1" type="ORF">K3G42_009026</name>
</gene>
<accession>A0ACB8F8F8</accession>
<reference evidence="1" key="1">
    <citation type="submission" date="2021-08" db="EMBL/GenBank/DDBJ databases">
        <title>The first chromosome-level gecko genome reveals the dynamic sex chromosomes of Neotropical dwarf geckos (Sphaerodactylidae: Sphaerodactylus).</title>
        <authorList>
            <person name="Pinto B.J."/>
            <person name="Keating S.E."/>
            <person name="Gamble T."/>
        </authorList>
    </citation>
    <scope>NUCLEOTIDE SEQUENCE</scope>
    <source>
        <strain evidence="1">TG3544</strain>
    </source>
</reference>
<evidence type="ECO:0000313" key="1">
    <source>
        <dbReference type="EMBL" id="KAH8001490.1"/>
    </source>
</evidence>
<keyword evidence="2" id="KW-1185">Reference proteome</keyword>
<name>A0ACB8F8F8_9SAUR</name>
<comment type="caution">
    <text evidence="1">The sequence shown here is derived from an EMBL/GenBank/DDBJ whole genome shotgun (WGS) entry which is preliminary data.</text>
</comment>
<organism evidence="1 2">
    <name type="scientific">Sphaerodactylus townsendi</name>
    <dbReference type="NCBI Taxonomy" id="933632"/>
    <lineage>
        <taxon>Eukaryota</taxon>
        <taxon>Metazoa</taxon>
        <taxon>Chordata</taxon>
        <taxon>Craniata</taxon>
        <taxon>Vertebrata</taxon>
        <taxon>Euteleostomi</taxon>
        <taxon>Lepidosauria</taxon>
        <taxon>Squamata</taxon>
        <taxon>Bifurcata</taxon>
        <taxon>Gekkota</taxon>
        <taxon>Sphaerodactylidae</taxon>
        <taxon>Sphaerodactylus</taxon>
    </lineage>
</organism>
<proteinExistence type="predicted"/>
<dbReference type="EMBL" id="CM037621">
    <property type="protein sequence ID" value="KAH8001490.1"/>
    <property type="molecule type" value="Genomic_DNA"/>
</dbReference>
<dbReference type="Proteomes" id="UP000827872">
    <property type="component" value="Linkage Group LG08"/>
</dbReference>
<protein>
    <submittedName>
        <fullName evidence="1">Uncharacterized protein</fullName>
    </submittedName>
</protein>
<sequence>MLYKKLCFAAMLLCFCFKKATRAYVPAELFQGCFWMKMAVLCRLDYKMVSSYDHVAVLCLGQGSTDTPSCSDTITLALEKQMYADLQKASMSIKTNTDSKLAVMLKLCTVVLSI</sequence>
<evidence type="ECO:0000313" key="2">
    <source>
        <dbReference type="Proteomes" id="UP000827872"/>
    </source>
</evidence>